<dbReference type="Gene3D" id="3.40.50.300">
    <property type="entry name" value="P-loop containing nucleotide triphosphate hydrolases"/>
    <property type="match status" value="1"/>
</dbReference>
<evidence type="ECO:0000313" key="5">
    <source>
        <dbReference type="EMBL" id="PRP68838.1"/>
    </source>
</evidence>
<evidence type="ECO:0000256" key="3">
    <source>
        <dbReference type="ARBA" id="ARBA00022840"/>
    </source>
</evidence>
<dbReference type="EMBL" id="MTBD01000037">
    <property type="protein sequence ID" value="PRP68838.1"/>
    <property type="molecule type" value="Genomic_DNA"/>
</dbReference>
<gene>
    <name evidence="5" type="ORF">BUE93_20300</name>
</gene>
<protein>
    <submittedName>
        <fullName evidence="5">Type VI secretion protein</fullName>
    </submittedName>
</protein>
<keyword evidence="2" id="KW-0547">Nucleotide-binding</keyword>
<evidence type="ECO:0000259" key="4">
    <source>
        <dbReference type="Pfam" id="PF03135"/>
    </source>
</evidence>
<reference evidence="5 6" key="1">
    <citation type="submission" date="2017-01" db="EMBL/GenBank/DDBJ databases">
        <title>New insights into the genetic diversity of Chromobacterium isolated from tropical freshwater lake.</title>
        <authorList>
            <person name="Santos A.B."/>
            <person name="Nascimento A.M."/>
            <person name="Da Silva P.C."/>
        </authorList>
    </citation>
    <scope>NUCLEOTIDE SEQUENCE [LARGE SCALE GENOMIC DNA]</scope>
    <source>
        <strain evidence="5 6">56AF</strain>
    </source>
</reference>
<feature type="domain" description="CagE TrbE VirB component of type IV transporter system central" evidence="4">
    <location>
        <begin position="225"/>
        <end position="430"/>
    </location>
</feature>
<comment type="similarity">
    <text evidence="1">Belongs to the TrbE/VirB4 family.</text>
</comment>
<name>A0A2S9WZE6_9NEIS</name>
<evidence type="ECO:0000313" key="6">
    <source>
        <dbReference type="Proteomes" id="UP000239469"/>
    </source>
</evidence>
<proteinExistence type="inferred from homology"/>
<organism evidence="5 6">
    <name type="scientific">Chromobacterium amazonense</name>
    <dbReference type="NCBI Taxonomy" id="1382803"/>
    <lineage>
        <taxon>Bacteria</taxon>
        <taxon>Pseudomonadati</taxon>
        <taxon>Pseudomonadota</taxon>
        <taxon>Betaproteobacteria</taxon>
        <taxon>Neisseriales</taxon>
        <taxon>Chromobacteriaceae</taxon>
        <taxon>Chromobacterium</taxon>
    </lineage>
</organism>
<evidence type="ECO:0000256" key="1">
    <source>
        <dbReference type="ARBA" id="ARBA00006512"/>
    </source>
</evidence>
<dbReference type="PANTHER" id="PTHR30121">
    <property type="entry name" value="UNCHARACTERIZED PROTEIN YJGR-RELATED"/>
    <property type="match status" value="1"/>
</dbReference>
<dbReference type="InterPro" id="IPR018145">
    <property type="entry name" value="CagE_TrbE_VirB_cntrl_dom"/>
</dbReference>
<dbReference type="AlphaFoldDB" id="A0A2S9WZE6"/>
<sequence>MAANDMIPYTHHYDDCTLLTRDDGVMQVIKIDGLLFESYSDAQRKAFTRGRNTVLRSIANSDMAVYVHTIRRRSMQYPAGEGKTWFARHFNQAWRQRYERNAFFVNDIYITLVRNRFRQGAPGWIDRVVSLFSSDSVSQADLETYEKQVQDVNDAAMLILKALGEYGARRLQIQRRPAYRSEQVDAEQARADVERFRFSWHDFVAAHGKQESYPAEQVLDYLGEDFSEIGGFLHYLVNLEEARVLVSDLPLHDTLSVSEHKFKVLTDRMVVENRTGSRAAAVMSMGEWPRRTPSRMMDEFLRQPVEFIITQSFFYTDRITAEHDMRQERRRLAVNDREGAAEEDQAEIIKGLQDLMRGKEVNGLHHLSILIHVPVVQNKATPADNSKATLDRLAEQVGFIQKAFIPMGVKAIREKVLLETFFWSQLPGQAQHLIGRRGKIKSSNFAGFASLHNFATGKIDGNLWGPAIMPFETESGTAYQMNFHREVEGMVAGHVSVTADTGAGKTTILSALMTMVDKADPRVFWFDNREGAKTWIYAMGGQHTALSVHRATGWNPFQLPDTAENRAYLVELLGMMRTCYGGQLVPDDIRRFQRMVEENYNLSQNERRLRNLVWCLGEGPLAADMEVWHGARGKIGANAGVFDNEHDSIDLAQCRHHCFEMRELIKDGVARPELAVVLSYPFHRIEQAMNGDPFIVVLEEGQNLVKHAFWRQKIDSYIMQIRRKNGLLAFVTPDAKYLYSETDSIRKQVVTQLFLPNDKASRKDLVDELGLTESEFEFIRDTPTKSFKFLIRRGRESIRAVFDLSSMPEFIPVLSSNDKGIALMERIMAELDTRDPEIWVPVFMKRALTENTHNLNKPGRNE</sequence>
<dbReference type="Pfam" id="PF03135">
    <property type="entry name" value="CagE_TrbE_VirB"/>
    <property type="match status" value="1"/>
</dbReference>
<keyword evidence="3" id="KW-0067">ATP-binding</keyword>
<evidence type="ECO:0000256" key="2">
    <source>
        <dbReference type="ARBA" id="ARBA00022741"/>
    </source>
</evidence>
<accession>A0A2S9WZE6</accession>
<comment type="caution">
    <text evidence="5">The sequence shown here is derived from an EMBL/GenBank/DDBJ whole genome shotgun (WGS) entry which is preliminary data.</text>
</comment>
<dbReference type="SUPFAM" id="SSF52540">
    <property type="entry name" value="P-loop containing nucleoside triphosphate hydrolases"/>
    <property type="match status" value="1"/>
</dbReference>
<dbReference type="InterPro" id="IPR027417">
    <property type="entry name" value="P-loop_NTPase"/>
</dbReference>
<dbReference type="Proteomes" id="UP000239469">
    <property type="component" value="Unassembled WGS sequence"/>
</dbReference>
<dbReference type="GO" id="GO:0005524">
    <property type="term" value="F:ATP binding"/>
    <property type="evidence" value="ECO:0007669"/>
    <property type="project" value="UniProtKB-KW"/>
</dbReference>
<dbReference type="PANTHER" id="PTHR30121:SF12">
    <property type="entry name" value="TYPE IV SECRETION SYSTEM PROTEIN CAGE"/>
    <property type="match status" value="1"/>
</dbReference>
<dbReference type="InterPro" id="IPR051162">
    <property type="entry name" value="T4SS_component"/>
</dbReference>